<keyword evidence="2 5" id="KW-0238">DNA-binding</keyword>
<dbReference type="NCBIfam" id="NF033788">
    <property type="entry name" value="HTH_metalloreg"/>
    <property type="match status" value="1"/>
</dbReference>
<dbReference type="Pfam" id="PF01022">
    <property type="entry name" value="HTH_5"/>
    <property type="match status" value="1"/>
</dbReference>
<dbReference type="InterPro" id="IPR036388">
    <property type="entry name" value="WH-like_DNA-bd_sf"/>
</dbReference>
<sequence length="111" mass="12342">MARAATTSDVFNAVAEPCRREIIGALAARERSVGELVETLRLPQPVVSKHLAVLRAVDLVGVRTDGRRRVYRLEPAALAPMEKWLSGLRRTWSDRFDRFDALLAELQDGGS</sequence>
<dbReference type="AlphaFoldDB" id="A0A7Y9I4M1"/>
<feature type="domain" description="HTH arsR-type" evidence="4">
    <location>
        <begin position="1"/>
        <end position="93"/>
    </location>
</feature>
<dbReference type="InterPro" id="IPR051081">
    <property type="entry name" value="HTH_MetalResp_TranReg"/>
</dbReference>
<dbReference type="InterPro" id="IPR001845">
    <property type="entry name" value="HTH_ArsR_DNA-bd_dom"/>
</dbReference>
<accession>A0A7Y9I4M1</accession>
<name>A0A7Y9I4M1_9ACTN</name>
<comment type="caution">
    <text evidence="5">The sequence shown here is derived from an EMBL/GenBank/DDBJ whole genome shotgun (WGS) entry which is preliminary data.</text>
</comment>
<evidence type="ECO:0000313" key="5">
    <source>
        <dbReference type="EMBL" id="NYE69925.1"/>
    </source>
</evidence>
<keyword evidence="6" id="KW-1185">Reference proteome</keyword>
<organism evidence="5 6">
    <name type="scientific">Microlunatus parietis</name>
    <dbReference type="NCBI Taxonomy" id="682979"/>
    <lineage>
        <taxon>Bacteria</taxon>
        <taxon>Bacillati</taxon>
        <taxon>Actinomycetota</taxon>
        <taxon>Actinomycetes</taxon>
        <taxon>Propionibacteriales</taxon>
        <taxon>Propionibacteriaceae</taxon>
        <taxon>Microlunatus</taxon>
    </lineage>
</organism>
<dbReference type="SUPFAM" id="SSF46785">
    <property type="entry name" value="Winged helix' DNA-binding domain"/>
    <property type="match status" value="1"/>
</dbReference>
<evidence type="ECO:0000259" key="4">
    <source>
        <dbReference type="PROSITE" id="PS50987"/>
    </source>
</evidence>
<dbReference type="CDD" id="cd00090">
    <property type="entry name" value="HTH_ARSR"/>
    <property type="match status" value="1"/>
</dbReference>
<keyword evidence="1" id="KW-0805">Transcription regulation</keyword>
<dbReference type="GO" id="GO:0003677">
    <property type="term" value="F:DNA binding"/>
    <property type="evidence" value="ECO:0007669"/>
    <property type="project" value="UniProtKB-KW"/>
</dbReference>
<dbReference type="Proteomes" id="UP000569914">
    <property type="component" value="Unassembled WGS sequence"/>
</dbReference>
<evidence type="ECO:0000256" key="2">
    <source>
        <dbReference type="ARBA" id="ARBA00023125"/>
    </source>
</evidence>
<dbReference type="GO" id="GO:0003700">
    <property type="term" value="F:DNA-binding transcription factor activity"/>
    <property type="evidence" value="ECO:0007669"/>
    <property type="project" value="InterPro"/>
</dbReference>
<dbReference type="InterPro" id="IPR011991">
    <property type="entry name" value="ArsR-like_HTH"/>
</dbReference>
<dbReference type="SMART" id="SM00418">
    <property type="entry name" value="HTH_ARSR"/>
    <property type="match status" value="1"/>
</dbReference>
<dbReference type="RefSeq" id="WP_179749021.1">
    <property type="nucleotide sequence ID" value="NZ_JACCBU010000001.1"/>
</dbReference>
<dbReference type="Gene3D" id="1.10.10.10">
    <property type="entry name" value="Winged helix-like DNA-binding domain superfamily/Winged helix DNA-binding domain"/>
    <property type="match status" value="1"/>
</dbReference>
<evidence type="ECO:0000256" key="3">
    <source>
        <dbReference type="ARBA" id="ARBA00023163"/>
    </source>
</evidence>
<dbReference type="PROSITE" id="PS50987">
    <property type="entry name" value="HTH_ARSR_2"/>
    <property type="match status" value="1"/>
</dbReference>
<dbReference type="PANTHER" id="PTHR33154">
    <property type="entry name" value="TRANSCRIPTIONAL REGULATOR, ARSR FAMILY"/>
    <property type="match status" value="1"/>
</dbReference>
<keyword evidence="3" id="KW-0804">Transcription</keyword>
<dbReference type="PANTHER" id="PTHR33154:SF33">
    <property type="entry name" value="TRANSCRIPTIONAL REPRESSOR SDPR"/>
    <property type="match status" value="1"/>
</dbReference>
<reference evidence="5 6" key="1">
    <citation type="submission" date="2020-07" db="EMBL/GenBank/DDBJ databases">
        <title>Sequencing the genomes of 1000 actinobacteria strains.</title>
        <authorList>
            <person name="Klenk H.-P."/>
        </authorList>
    </citation>
    <scope>NUCLEOTIDE SEQUENCE [LARGE SCALE GENOMIC DNA]</scope>
    <source>
        <strain evidence="5 6">DSM 22083</strain>
    </source>
</reference>
<dbReference type="EMBL" id="JACCBU010000001">
    <property type="protein sequence ID" value="NYE69925.1"/>
    <property type="molecule type" value="Genomic_DNA"/>
</dbReference>
<dbReference type="PRINTS" id="PR00778">
    <property type="entry name" value="HTHARSR"/>
</dbReference>
<evidence type="ECO:0000313" key="6">
    <source>
        <dbReference type="Proteomes" id="UP000569914"/>
    </source>
</evidence>
<proteinExistence type="predicted"/>
<evidence type="ECO:0000256" key="1">
    <source>
        <dbReference type="ARBA" id="ARBA00023015"/>
    </source>
</evidence>
<gene>
    <name evidence="5" type="ORF">BKA15_001254</name>
</gene>
<dbReference type="InterPro" id="IPR036390">
    <property type="entry name" value="WH_DNA-bd_sf"/>
</dbReference>
<protein>
    <submittedName>
        <fullName evidence="5">DNA-binding transcriptional ArsR family regulator</fullName>
    </submittedName>
</protein>